<reference evidence="2" key="2">
    <citation type="submission" date="2023-02" db="EMBL/GenBank/DDBJ databases">
        <authorList>
            <person name="Swenson N.G."/>
            <person name="Wegrzyn J.L."/>
            <person name="Mcevoy S.L."/>
        </authorList>
    </citation>
    <scope>NUCLEOTIDE SEQUENCE</scope>
    <source>
        <strain evidence="2">91603</strain>
        <tissue evidence="2">Leaf</tissue>
    </source>
</reference>
<name>A0AAD5JD49_ACENE</name>
<accession>A0AAD5JD49</accession>
<evidence type="ECO:0000256" key="1">
    <source>
        <dbReference type="SAM" id="Coils"/>
    </source>
</evidence>
<dbReference type="EMBL" id="JAJSOW010000003">
    <property type="protein sequence ID" value="KAI9194135.1"/>
    <property type="molecule type" value="Genomic_DNA"/>
</dbReference>
<comment type="caution">
    <text evidence="2">The sequence shown here is derived from an EMBL/GenBank/DDBJ whole genome shotgun (WGS) entry which is preliminary data.</text>
</comment>
<evidence type="ECO:0000313" key="3">
    <source>
        <dbReference type="Proteomes" id="UP001064489"/>
    </source>
</evidence>
<dbReference type="Proteomes" id="UP001064489">
    <property type="component" value="Chromosome 1"/>
</dbReference>
<keyword evidence="1" id="KW-0175">Coiled coil</keyword>
<dbReference type="AlphaFoldDB" id="A0AAD5JD49"/>
<evidence type="ECO:0000313" key="2">
    <source>
        <dbReference type="EMBL" id="KAI9194135.1"/>
    </source>
</evidence>
<reference evidence="2" key="1">
    <citation type="journal article" date="2022" name="Plant J.">
        <title>Strategies of tolerance reflected in two North American maple genomes.</title>
        <authorList>
            <person name="McEvoy S.L."/>
            <person name="Sezen U.U."/>
            <person name="Trouern-Trend A."/>
            <person name="McMahon S.M."/>
            <person name="Schaberg P.G."/>
            <person name="Yang J."/>
            <person name="Wegrzyn J.L."/>
            <person name="Swenson N.G."/>
        </authorList>
    </citation>
    <scope>NUCLEOTIDE SEQUENCE</scope>
    <source>
        <strain evidence="2">91603</strain>
    </source>
</reference>
<keyword evidence="3" id="KW-1185">Reference proteome</keyword>
<sequence>MVRRWDSEDEKVSKMAFKKGKSYVEVFMECVDNITQISVASENLDDAASAINDYTIQRKEKKEEKKKEEAQQQRSSNTLHLTIQQTIRRFNLLWSLLVSGNYRDLEELLTLQIYMIILLSRITLRWKWSLTD</sequence>
<proteinExistence type="predicted"/>
<protein>
    <submittedName>
        <fullName evidence="2">Uncharacterized protein</fullName>
    </submittedName>
</protein>
<feature type="coiled-coil region" evidence="1">
    <location>
        <begin position="44"/>
        <end position="78"/>
    </location>
</feature>
<organism evidence="2 3">
    <name type="scientific">Acer negundo</name>
    <name type="common">Box elder</name>
    <dbReference type="NCBI Taxonomy" id="4023"/>
    <lineage>
        <taxon>Eukaryota</taxon>
        <taxon>Viridiplantae</taxon>
        <taxon>Streptophyta</taxon>
        <taxon>Embryophyta</taxon>
        <taxon>Tracheophyta</taxon>
        <taxon>Spermatophyta</taxon>
        <taxon>Magnoliopsida</taxon>
        <taxon>eudicotyledons</taxon>
        <taxon>Gunneridae</taxon>
        <taxon>Pentapetalae</taxon>
        <taxon>rosids</taxon>
        <taxon>malvids</taxon>
        <taxon>Sapindales</taxon>
        <taxon>Sapindaceae</taxon>
        <taxon>Hippocastanoideae</taxon>
        <taxon>Acereae</taxon>
        <taxon>Acer</taxon>
    </lineage>
</organism>
<gene>
    <name evidence="2" type="ORF">LWI28_003400</name>
</gene>